<feature type="compositionally biased region" description="Polar residues" evidence="1">
    <location>
        <begin position="1"/>
        <end position="13"/>
    </location>
</feature>
<dbReference type="InParanoid" id="K5VRI3"/>
<dbReference type="KEGG" id="pco:PHACADRAFT_201739"/>
<evidence type="ECO:0000313" key="3">
    <source>
        <dbReference type="Proteomes" id="UP000008370"/>
    </source>
</evidence>
<dbReference type="GeneID" id="18911684"/>
<evidence type="ECO:0000256" key="1">
    <source>
        <dbReference type="SAM" id="MobiDB-lite"/>
    </source>
</evidence>
<name>K5VRI3_PHACS</name>
<protein>
    <submittedName>
        <fullName evidence="2">Uncharacterized protein</fullName>
    </submittedName>
</protein>
<feature type="region of interest" description="Disordered" evidence="1">
    <location>
        <begin position="408"/>
        <end position="433"/>
    </location>
</feature>
<proteinExistence type="predicted"/>
<organism evidence="2 3">
    <name type="scientific">Phanerochaete carnosa (strain HHB-10118-sp)</name>
    <name type="common">White-rot fungus</name>
    <name type="synonym">Peniophora carnosa</name>
    <dbReference type="NCBI Taxonomy" id="650164"/>
    <lineage>
        <taxon>Eukaryota</taxon>
        <taxon>Fungi</taxon>
        <taxon>Dikarya</taxon>
        <taxon>Basidiomycota</taxon>
        <taxon>Agaricomycotina</taxon>
        <taxon>Agaricomycetes</taxon>
        <taxon>Polyporales</taxon>
        <taxon>Phanerochaetaceae</taxon>
        <taxon>Phanerochaete</taxon>
    </lineage>
</organism>
<keyword evidence="3" id="KW-1185">Reference proteome</keyword>
<feature type="region of interest" description="Disordered" evidence="1">
    <location>
        <begin position="1"/>
        <end position="47"/>
    </location>
</feature>
<reference evidence="2 3" key="1">
    <citation type="journal article" date="2012" name="BMC Genomics">
        <title>Comparative genomics of the white-rot fungi, Phanerochaete carnosa and P. chrysosporium, to elucidate the genetic basis of the distinct wood types they colonize.</title>
        <authorList>
            <person name="Suzuki H."/>
            <person name="MacDonald J."/>
            <person name="Syed K."/>
            <person name="Salamov A."/>
            <person name="Hori C."/>
            <person name="Aerts A."/>
            <person name="Henrissat B."/>
            <person name="Wiebenga A."/>
            <person name="vanKuyk P.A."/>
            <person name="Barry K."/>
            <person name="Lindquist E."/>
            <person name="LaButti K."/>
            <person name="Lapidus A."/>
            <person name="Lucas S."/>
            <person name="Coutinho P."/>
            <person name="Gong Y."/>
            <person name="Samejima M."/>
            <person name="Mahadevan R."/>
            <person name="Abou-Zaid M."/>
            <person name="de Vries R.P."/>
            <person name="Igarashi K."/>
            <person name="Yadav J.S."/>
            <person name="Grigoriev I.V."/>
            <person name="Master E.R."/>
        </authorList>
    </citation>
    <scope>NUCLEOTIDE SEQUENCE [LARGE SCALE GENOMIC DNA]</scope>
    <source>
        <strain evidence="2 3">HHB-10118-sp</strain>
    </source>
</reference>
<dbReference type="Proteomes" id="UP000008370">
    <property type="component" value="Unassembled WGS sequence"/>
</dbReference>
<feature type="compositionally biased region" description="Basic and acidic residues" evidence="1">
    <location>
        <begin position="20"/>
        <end position="40"/>
    </location>
</feature>
<gene>
    <name evidence="2" type="ORF">PHACADRAFT_201739</name>
</gene>
<dbReference type="AlphaFoldDB" id="K5VRI3"/>
<evidence type="ECO:0000313" key="2">
    <source>
        <dbReference type="EMBL" id="EKM49350.1"/>
    </source>
</evidence>
<dbReference type="RefSeq" id="XP_007402085.1">
    <property type="nucleotide sequence ID" value="XM_007402023.1"/>
</dbReference>
<dbReference type="HOGENOM" id="CLU_591973_0_0_1"/>
<dbReference type="EMBL" id="JH930482">
    <property type="protein sequence ID" value="EKM49350.1"/>
    <property type="molecule type" value="Genomic_DNA"/>
</dbReference>
<sequence>MHGTNNPSMQQWEDCSGQEDQLRQERNEAQEAHRKVEKENSQLSSSLQKARKTESWFCEQIKTLQSTLREVREEKAEFDDVTQHISQEAVDLENVLCHHKIHLPTSQAHPQPVLWSQTPANQVPLFMPLGYKGEYSAIWNPPHWNNRKGRDWMRWGYYANHHIKYLDEQRKLREHGGVPAEISIPPWNDQFVLPFVLPVWPHVDRPDPDAHPVLMAPAPAAASVTADVPPAPAHARRTLFQHAPAFAHSEPNPPRLLRPLNLGFRAGIDSWRGRSRGTLNAPSTLWPIPTPRSDHEPELDFLCNDLTSTEEITSFNQLHFLHDTAKGAWLHMCNRGHALKQHTLSINWHKLTWYKEAKGEKYEALLRRKCEQNQAQAAAAEGLSEDTLTGTTNAIVDEDTKMNDSENIQNHLQEPNPSDHVPEEDVPITGENTPQESMYLSTASSYVSFMEPPIFTVLKVKQ</sequence>
<accession>K5VRI3</accession>